<evidence type="ECO:0000313" key="5">
    <source>
        <dbReference type="Proteomes" id="UP001599756"/>
    </source>
</evidence>
<sequence length="126" mass="13157">MPSWTASTESCTPSRRADGPPRPRPVGRPGHRPLDARWTGAGHPPPLLLIPNGNAQYLEAGQGLTLGTHLGVGSHRPSAAHALPPKSTLLMYTAGLIEAPGSDLDTGLGRLRRHALALASPSRTNA</sequence>
<reference evidence="4 5" key="1">
    <citation type="submission" date="2024-09" db="EMBL/GenBank/DDBJ databases">
        <title>The Natural Products Discovery Center: Release of the First 8490 Sequenced Strains for Exploring Actinobacteria Biosynthetic Diversity.</title>
        <authorList>
            <person name="Kalkreuter E."/>
            <person name="Kautsar S.A."/>
            <person name="Yang D."/>
            <person name="Bader C.D."/>
            <person name="Teijaro C.N."/>
            <person name="Fluegel L."/>
            <person name="Davis C.M."/>
            <person name="Simpson J.R."/>
            <person name="Lauterbach L."/>
            <person name="Steele A.D."/>
            <person name="Gui C."/>
            <person name="Meng S."/>
            <person name="Li G."/>
            <person name="Viehrig K."/>
            <person name="Ye F."/>
            <person name="Su P."/>
            <person name="Kiefer A.F."/>
            <person name="Nichols A."/>
            <person name="Cepeda A.J."/>
            <person name="Yan W."/>
            <person name="Fan B."/>
            <person name="Jiang Y."/>
            <person name="Adhikari A."/>
            <person name="Zheng C.-J."/>
            <person name="Schuster L."/>
            <person name="Cowan T.M."/>
            <person name="Smanski M.J."/>
            <person name="Chevrette M.G."/>
            <person name="De Carvalho L.P.S."/>
            <person name="Shen B."/>
        </authorList>
    </citation>
    <scope>NUCLEOTIDE SEQUENCE [LARGE SCALE GENOMIC DNA]</scope>
    <source>
        <strain evidence="4 5">NPDC059500</strain>
    </source>
</reference>
<feature type="domain" description="PPM-type phosphatase" evidence="3">
    <location>
        <begin position="36"/>
        <end position="118"/>
    </location>
</feature>
<dbReference type="Pfam" id="PF07228">
    <property type="entry name" value="SpoIIE"/>
    <property type="match status" value="1"/>
</dbReference>
<protein>
    <submittedName>
        <fullName evidence="4">SpoIIE family protein phosphatase</fullName>
    </submittedName>
</protein>
<evidence type="ECO:0000313" key="4">
    <source>
        <dbReference type="EMBL" id="MFE1754629.1"/>
    </source>
</evidence>
<dbReference type="RefSeq" id="WP_381811917.1">
    <property type="nucleotide sequence ID" value="NZ_JBHYTS010000063.1"/>
</dbReference>
<feature type="compositionally biased region" description="Polar residues" evidence="2">
    <location>
        <begin position="1"/>
        <end position="12"/>
    </location>
</feature>
<dbReference type="InterPro" id="IPR036457">
    <property type="entry name" value="PPM-type-like_dom_sf"/>
</dbReference>
<dbReference type="Proteomes" id="UP001599756">
    <property type="component" value="Unassembled WGS sequence"/>
</dbReference>
<dbReference type="InterPro" id="IPR052016">
    <property type="entry name" value="Bact_Sigma-Reg"/>
</dbReference>
<evidence type="ECO:0000256" key="2">
    <source>
        <dbReference type="SAM" id="MobiDB-lite"/>
    </source>
</evidence>
<accession>A0ABW6HDB0</accession>
<dbReference type="PANTHER" id="PTHR43156">
    <property type="entry name" value="STAGE II SPORULATION PROTEIN E-RELATED"/>
    <property type="match status" value="1"/>
</dbReference>
<organism evidence="4 5">
    <name type="scientific">Streptomyces anandii</name>
    <dbReference type="NCBI Taxonomy" id="285454"/>
    <lineage>
        <taxon>Bacteria</taxon>
        <taxon>Bacillati</taxon>
        <taxon>Actinomycetota</taxon>
        <taxon>Actinomycetes</taxon>
        <taxon>Kitasatosporales</taxon>
        <taxon>Streptomycetaceae</taxon>
        <taxon>Streptomyces</taxon>
    </lineage>
</organism>
<keyword evidence="1" id="KW-0378">Hydrolase</keyword>
<gene>
    <name evidence="4" type="ORF">ACFW88_29510</name>
</gene>
<comment type="caution">
    <text evidence="4">The sequence shown here is derived from an EMBL/GenBank/DDBJ whole genome shotgun (WGS) entry which is preliminary data.</text>
</comment>
<dbReference type="EMBL" id="JBHYTS010000063">
    <property type="protein sequence ID" value="MFE1754629.1"/>
    <property type="molecule type" value="Genomic_DNA"/>
</dbReference>
<feature type="region of interest" description="Disordered" evidence="2">
    <location>
        <begin position="1"/>
        <end position="43"/>
    </location>
</feature>
<dbReference type="PANTHER" id="PTHR43156:SF2">
    <property type="entry name" value="STAGE II SPORULATION PROTEIN E"/>
    <property type="match status" value="1"/>
</dbReference>
<evidence type="ECO:0000259" key="3">
    <source>
        <dbReference type="Pfam" id="PF07228"/>
    </source>
</evidence>
<dbReference type="Gene3D" id="3.60.40.10">
    <property type="entry name" value="PPM-type phosphatase domain"/>
    <property type="match status" value="1"/>
</dbReference>
<proteinExistence type="predicted"/>
<dbReference type="InterPro" id="IPR001932">
    <property type="entry name" value="PPM-type_phosphatase-like_dom"/>
</dbReference>
<evidence type="ECO:0000256" key="1">
    <source>
        <dbReference type="ARBA" id="ARBA00022801"/>
    </source>
</evidence>
<keyword evidence="5" id="KW-1185">Reference proteome</keyword>
<name>A0ABW6HDB0_9ACTN</name>